<accession>A0A437PTM3</accession>
<dbReference type="GO" id="GO:0004479">
    <property type="term" value="F:methionyl-tRNA formyltransferase activity"/>
    <property type="evidence" value="ECO:0007669"/>
    <property type="project" value="TreeGrafter"/>
</dbReference>
<dbReference type="RefSeq" id="WP_127802758.1">
    <property type="nucleotide sequence ID" value="NZ_SACY01000002.1"/>
</dbReference>
<dbReference type="GO" id="GO:0005829">
    <property type="term" value="C:cytosol"/>
    <property type="evidence" value="ECO:0007669"/>
    <property type="project" value="TreeGrafter"/>
</dbReference>
<feature type="domain" description="Formyl transferase N-terminal" evidence="1">
    <location>
        <begin position="54"/>
        <end position="156"/>
    </location>
</feature>
<reference evidence="2 3" key="1">
    <citation type="submission" date="2019-01" db="EMBL/GenBank/DDBJ databases">
        <authorList>
            <person name="Chen W.-M."/>
        </authorList>
    </citation>
    <scope>NUCLEOTIDE SEQUENCE [LARGE SCALE GENOMIC DNA]</scope>
    <source>
        <strain evidence="2 3">FSY-15</strain>
    </source>
</reference>
<gene>
    <name evidence="2" type="ORF">EOJ36_04080</name>
</gene>
<dbReference type="EMBL" id="SACY01000002">
    <property type="protein sequence ID" value="RVU25604.1"/>
    <property type="molecule type" value="Genomic_DNA"/>
</dbReference>
<dbReference type="PANTHER" id="PTHR11138:SF5">
    <property type="entry name" value="METHIONYL-TRNA FORMYLTRANSFERASE, MITOCHONDRIAL"/>
    <property type="match status" value="1"/>
</dbReference>
<keyword evidence="2" id="KW-0808">Transferase</keyword>
<proteinExistence type="predicted"/>
<protein>
    <submittedName>
        <fullName evidence="2">Formyl transferase</fullName>
    </submittedName>
</protein>
<dbReference type="Pfam" id="PF00551">
    <property type="entry name" value="Formyl_trans_N"/>
    <property type="match status" value="1"/>
</dbReference>
<dbReference type="AlphaFoldDB" id="A0A437PTM3"/>
<dbReference type="SUPFAM" id="SSF53328">
    <property type="entry name" value="Formyltransferase"/>
    <property type="match status" value="1"/>
</dbReference>
<keyword evidence="3" id="KW-1185">Reference proteome</keyword>
<name>A0A437PTM3_9BACT</name>
<comment type="caution">
    <text evidence="2">The sequence shown here is derived from an EMBL/GenBank/DDBJ whole genome shotgun (WGS) entry which is preliminary data.</text>
</comment>
<evidence type="ECO:0000313" key="2">
    <source>
        <dbReference type="EMBL" id="RVU25604.1"/>
    </source>
</evidence>
<dbReference type="PANTHER" id="PTHR11138">
    <property type="entry name" value="METHIONYL-TRNA FORMYLTRANSFERASE"/>
    <property type="match status" value="1"/>
</dbReference>
<dbReference type="Proteomes" id="UP000282832">
    <property type="component" value="Unassembled WGS sequence"/>
</dbReference>
<evidence type="ECO:0000259" key="1">
    <source>
        <dbReference type="Pfam" id="PF00551"/>
    </source>
</evidence>
<sequence>MNVILCGYNWSGCKALDILIKRNYNVFVYTCESQYYVPDLVQLCKDRNISYSLDKINSENLPFLPDIICSIYYPYIIDNGVISLVNNKIFNLHPSLLPNYKGCSSLTWAMINGENEVGYTYHYINEKIDRGNIIFQKKIVLEDWDLQVNLYNRVMFEAILEFENVFDRVISGYVGEPQNQLGKYYKRGCPYDGEIDELWDENKIKRFIRAMINPPLNLAQYKGITIKNFKEFINIRDEK</sequence>
<dbReference type="OrthoDB" id="9802815at2"/>
<dbReference type="InterPro" id="IPR002376">
    <property type="entry name" value="Formyl_transf_N"/>
</dbReference>
<organism evidence="2 3">
    <name type="scientific">Sandaracinomonas limnophila</name>
    <dbReference type="NCBI Taxonomy" id="1862386"/>
    <lineage>
        <taxon>Bacteria</taxon>
        <taxon>Pseudomonadati</taxon>
        <taxon>Bacteroidota</taxon>
        <taxon>Cytophagia</taxon>
        <taxon>Cytophagales</taxon>
        <taxon>Flectobacillaceae</taxon>
        <taxon>Sandaracinomonas</taxon>
    </lineage>
</organism>
<dbReference type="Gene3D" id="3.40.50.12230">
    <property type="match status" value="1"/>
</dbReference>
<evidence type="ECO:0000313" key="3">
    <source>
        <dbReference type="Proteomes" id="UP000282832"/>
    </source>
</evidence>
<dbReference type="CDD" id="cd08369">
    <property type="entry name" value="FMT_core"/>
    <property type="match status" value="1"/>
</dbReference>
<dbReference type="InterPro" id="IPR036477">
    <property type="entry name" value="Formyl_transf_N_sf"/>
</dbReference>